<keyword evidence="1" id="KW-0472">Membrane</keyword>
<evidence type="ECO:0000313" key="2">
    <source>
        <dbReference type="EMBL" id="KAF0688643.1"/>
    </source>
</evidence>
<gene>
    <name evidence="3" type="primary">Aste57867_19755</name>
    <name evidence="2" type="ORF">As57867_019690</name>
    <name evidence="3" type="ORF">ASTE57867_19755</name>
</gene>
<evidence type="ECO:0000256" key="1">
    <source>
        <dbReference type="SAM" id="Phobius"/>
    </source>
</evidence>
<sequence length="564" mass="64019">MAKVHAVRVGTTPKANTVRFNKVSLAYSCLFVVNFVTEPLKAYISEPLPWTINSAHLHDRNRTFDEFVTSTYNSFSAKYNNRTLSASAMFAHDKGDNTVVLRYNMTLPASNPVDRCYSYLIYFPGSMLYGEGIVQFVCNFLAQNASTRLIMPRYMCQHLTLAGSIVLGDACVWIEPLPTPGTFSVNHVLQVVESPPWCWMKFALRLLIAGVTMGEVWRLYYRHYGSLISNLKLIGIHNDGPHILYDVHVGDPTWIILSHPYICMAMMVDILYSTAYSVTQLFRVCQLQNLWQFAVGSFCNSNFVWASYTTMRYTTSLIKHFHWELYFEPLDPGILALTSAFYAGPFLYLICQSPLILMFQFLIQLLPTMKMEAMEVSLGMLVYLLLFASIPLLQAAISRFCRRRKERRQQPSKSLVQFNSIHFNDWKHFLVLVLQNPTLPALSKTGGTLYTLFDQTPQYRKFPLYSPRGSDCFVREVDTRTGRIVGQFRLSLLYGLDFQCSDSSLRIATCTRPHVGKAVCVCDSQLCYKAALKSHKFVVHPGAAFALEGGGSVVLSSQIRVEVM</sequence>
<accession>A0A485LDV1</accession>
<feature type="transmembrane region" description="Helical" evidence="1">
    <location>
        <begin position="378"/>
        <end position="397"/>
    </location>
</feature>
<keyword evidence="1" id="KW-1133">Transmembrane helix</keyword>
<organism evidence="3 4">
    <name type="scientific">Aphanomyces stellatus</name>
    <dbReference type="NCBI Taxonomy" id="120398"/>
    <lineage>
        <taxon>Eukaryota</taxon>
        <taxon>Sar</taxon>
        <taxon>Stramenopiles</taxon>
        <taxon>Oomycota</taxon>
        <taxon>Saprolegniomycetes</taxon>
        <taxon>Saprolegniales</taxon>
        <taxon>Verrucalvaceae</taxon>
        <taxon>Aphanomyces</taxon>
    </lineage>
</organism>
<keyword evidence="4" id="KW-1185">Reference proteome</keyword>
<evidence type="ECO:0000313" key="3">
    <source>
        <dbReference type="EMBL" id="VFT96453.1"/>
    </source>
</evidence>
<protein>
    <submittedName>
        <fullName evidence="3">Aste57867_19755 protein</fullName>
    </submittedName>
</protein>
<keyword evidence="1" id="KW-0812">Transmembrane</keyword>
<dbReference type="Proteomes" id="UP000332933">
    <property type="component" value="Unassembled WGS sequence"/>
</dbReference>
<dbReference type="EMBL" id="CAADRA010006736">
    <property type="protein sequence ID" value="VFT96453.1"/>
    <property type="molecule type" value="Genomic_DNA"/>
</dbReference>
<name>A0A485LDV1_9STRA</name>
<dbReference type="OrthoDB" id="66910at2759"/>
<reference evidence="2" key="2">
    <citation type="submission" date="2019-06" db="EMBL/GenBank/DDBJ databases">
        <title>Genomics analysis of Aphanomyces spp. identifies a new class of oomycete effector associated with host adaptation.</title>
        <authorList>
            <person name="Gaulin E."/>
        </authorList>
    </citation>
    <scope>NUCLEOTIDE SEQUENCE</scope>
    <source>
        <strain evidence="2">CBS 578.67</strain>
    </source>
</reference>
<evidence type="ECO:0000313" key="4">
    <source>
        <dbReference type="Proteomes" id="UP000332933"/>
    </source>
</evidence>
<dbReference type="AlphaFoldDB" id="A0A485LDV1"/>
<feature type="transmembrane region" description="Helical" evidence="1">
    <location>
        <begin position="346"/>
        <end position="366"/>
    </location>
</feature>
<reference evidence="3 4" key="1">
    <citation type="submission" date="2019-03" db="EMBL/GenBank/DDBJ databases">
        <authorList>
            <person name="Gaulin E."/>
            <person name="Dumas B."/>
        </authorList>
    </citation>
    <scope>NUCLEOTIDE SEQUENCE [LARGE SCALE GENOMIC DNA]</scope>
    <source>
        <strain evidence="3">CBS 568.67</strain>
    </source>
</reference>
<proteinExistence type="predicted"/>
<dbReference type="EMBL" id="VJMH01006713">
    <property type="protein sequence ID" value="KAF0688643.1"/>
    <property type="molecule type" value="Genomic_DNA"/>
</dbReference>